<name>A0A7S7LU86_9BACT</name>
<keyword evidence="2" id="KW-1185">Reference proteome</keyword>
<evidence type="ECO:0000313" key="1">
    <source>
        <dbReference type="EMBL" id="QOY50913.1"/>
    </source>
</evidence>
<dbReference type="AlphaFoldDB" id="A0A7S7LU86"/>
<dbReference type="KEGG" id="sbal:HUE88_07090"/>
<proteinExistence type="predicted"/>
<dbReference type="Proteomes" id="UP000593994">
    <property type="component" value="Chromosome"/>
</dbReference>
<sequence length="221" mass="25511">MNENETSPTVINLSRKPLEYEEVTMDSIVHNEPTQKIHVPNEIPPKEFTNLDDLKIASADIVSLDEKMVQYFKSLLDDDERADMVAQSISTILTEDEIKILSSQLQILKQIPSEINISKYDEVTVDVVSNLEEFVRLIKTRNRLDIEHLKETDVELFQELREAFVKGKILKNRLKYYFLALYGINLSAKKILTQLRIIEPLLFADTNLRSKKKATAVYLLS</sequence>
<protein>
    <submittedName>
        <fullName evidence="1">Uncharacterized protein</fullName>
    </submittedName>
</protein>
<organism evidence="1 2">
    <name type="scientific">Candidatus Sulfurimonas baltica</name>
    <dbReference type="NCBI Taxonomy" id="2740404"/>
    <lineage>
        <taxon>Bacteria</taxon>
        <taxon>Pseudomonadati</taxon>
        <taxon>Campylobacterota</taxon>
        <taxon>Epsilonproteobacteria</taxon>
        <taxon>Campylobacterales</taxon>
        <taxon>Sulfurimonadaceae</taxon>
        <taxon>Sulfurimonas</taxon>
    </lineage>
</organism>
<dbReference type="EMBL" id="CP054492">
    <property type="protein sequence ID" value="QOY50913.1"/>
    <property type="molecule type" value="Genomic_DNA"/>
</dbReference>
<accession>A0A7S7LU86</accession>
<reference evidence="1 2" key="1">
    <citation type="submission" date="2020-05" db="EMBL/GenBank/DDBJ databases">
        <title>Sulfurimonas marisnigri, sp. nov., and Sulfurimonas baltica, sp. nov., manganese oxide reducing chemolithoautotrophs of the class Epsilonproteobacteria isolated from the pelagic redoxclines of the Black and Baltic Seas and emended description of the genus Sulfurimonas.</title>
        <authorList>
            <person name="Henkel J.V."/>
            <person name="Laudan C."/>
            <person name="Werner J."/>
            <person name="Neu T."/>
            <person name="Plewe S."/>
            <person name="Sproer C."/>
            <person name="Bunk B."/>
            <person name="Schulz-Vogt H.N."/>
        </authorList>
    </citation>
    <scope>NUCLEOTIDE SEQUENCE [LARGE SCALE GENOMIC DNA]</scope>
    <source>
        <strain evidence="1 2">GD2</strain>
    </source>
</reference>
<gene>
    <name evidence="1" type="ORF">HUE88_07090</name>
</gene>
<evidence type="ECO:0000313" key="2">
    <source>
        <dbReference type="Proteomes" id="UP000593994"/>
    </source>
</evidence>
<dbReference type="RefSeq" id="WP_194368033.1">
    <property type="nucleotide sequence ID" value="NZ_CP054492.1"/>
</dbReference>